<dbReference type="Pfam" id="PF05119">
    <property type="entry name" value="Terminase_4"/>
    <property type="match status" value="1"/>
</dbReference>
<evidence type="ECO:0000313" key="2">
    <source>
        <dbReference type="EMBL" id="KKL12677.1"/>
    </source>
</evidence>
<dbReference type="EMBL" id="LAZR01041163">
    <property type="protein sequence ID" value="KKL12677.1"/>
    <property type="molecule type" value="Genomic_DNA"/>
</dbReference>
<comment type="caution">
    <text evidence="2">The sequence shown here is derived from an EMBL/GenBank/DDBJ whole genome shotgun (WGS) entry which is preliminary data.</text>
</comment>
<reference evidence="2" key="1">
    <citation type="journal article" date="2015" name="Nature">
        <title>Complex archaea that bridge the gap between prokaryotes and eukaryotes.</title>
        <authorList>
            <person name="Spang A."/>
            <person name="Saw J.H."/>
            <person name="Jorgensen S.L."/>
            <person name="Zaremba-Niedzwiedzka K."/>
            <person name="Martijn J."/>
            <person name="Lind A.E."/>
            <person name="van Eijk R."/>
            <person name="Schleper C."/>
            <person name="Guy L."/>
            <person name="Ettema T.J."/>
        </authorList>
    </citation>
    <scope>NUCLEOTIDE SEQUENCE</scope>
</reference>
<organism evidence="2">
    <name type="scientific">marine sediment metagenome</name>
    <dbReference type="NCBI Taxonomy" id="412755"/>
    <lineage>
        <taxon>unclassified sequences</taxon>
        <taxon>metagenomes</taxon>
        <taxon>ecological metagenomes</taxon>
    </lineage>
</organism>
<accession>A0A0F9BFR4</accession>
<dbReference type="InterPro" id="IPR006448">
    <property type="entry name" value="Phage_term_ssu_P27"/>
</dbReference>
<gene>
    <name evidence="2" type="ORF">LCGC14_2533340</name>
</gene>
<feature type="region of interest" description="Disordered" evidence="1">
    <location>
        <begin position="1"/>
        <end position="40"/>
    </location>
</feature>
<name>A0A0F9BFR4_9ZZZZ</name>
<evidence type="ECO:0000256" key="1">
    <source>
        <dbReference type="SAM" id="MobiDB-lite"/>
    </source>
</evidence>
<dbReference type="AlphaFoldDB" id="A0A0F9BFR4"/>
<proteinExistence type="predicted"/>
<sequence length="162" mass="17277">MSKLGRPRKPAAEHARNGNPGRRPLNDSEPAPVPGAPEMPTHFTEVAEATWHQLCSDLAAMTPPILASSDVALMTLYCDAYSHYLGAERELQEQKAVLKSAKTGVPFLGAYAQTQAMFGKQLFAYAKELGLTHLSRPGISAGKPVDKGAGKFFKNGLSVVGA</sequence>
<evidence type="ECO:0008006" key="3">
    <source>
        <dbReference type="Google" id="ProtNLM"/>
    </source>
</evidence>
<protein>
    <recommendedName>
        <fullName evidence="3">Phage terminase small subunit P27 family</fullName>
    </recommendedName>
</protein>